<evidence type="ECO:0000313" key="3">
    <source>
        <dbReference type="EMBL" id="CAD8563871.1"/>
    </source>
</evidence>
<feature type="region of interest" description="Disordered" evidence="1">
    <location>
        <begin position="49"/>
        <end position="116"/>
    </location>
</feature>
<dbReference type="EMBL" id="VLTM01000121">
    <property type="protein sequence ID" value="KAA0150664.1"/>
    <property type="molecule type" value="Genomic_DNA"/>
</dbReference>
<evidence type="ECO:0000313" key="9">
    <source>
        <dbReference type="Proteomes" id="UP000323011"/>
    </source>
</evidence>
<reference evidence="3" key="2">
    <citation type="submission" date="2021-01" db="EMBL/GenBank/DDBJ databases">
        <authorList>
            <person name="Corre E."/>
            <person name="Pelletier E."/>
            <person name="Niang G."/>
            <person name="Scheremetjew M."/>
            <person name="Finn R."/>
            <person name="Kale V."/>
            <person name="Holt S."/>
            <person name="Cochrane G."/>
            <person name="Meng A."/>
            <person name="Brown T."/>
            <person name="Cohen L."/>
        </authorList>
    </citation>
    <scope>NUCLEOTIDE SEQUENCE</scope>
    <source>
        <strain evidence="3">E4-10</strain>
    </source>
</reference>
<evidence type="ECO:0000313" key="6">
    <source>
        <dbReference type="EMBL" id="KAA0170411.1"/>
    </source>
</evidence>
<evidence type="ECO:0000313" key="4">
    <source>
        <dbReference type="EMBL" id="KAA0150664.1"/>
    </source>
</evidence>
<evidence type="ECO:0000256" key="2">
    <source>
        <dbReference type="SAM" id="Phobius"/>
    </source>
</evidence>
<dbReference type="Proteomes" id="UP000325113">
    <property type="component" value="Unassembled WGS sequence"/>
</dbReference>
<accession>A0A5A8EIS5</accession>
<evidence type="ECO:0000313" key="11">
    <source>
        <dbReference type="Proteomes" id="UP000325113"/>
    </source>
</evidence>
<dbReference type="Proteomes" id="UP000322899">
    <property type="component" value="Unassembled WGS sequence"/>
</dbReference>
<proteinExistence type="predicted"/>
<sequence length="116" mass="12476">MPTYIDSNGNLVEREYRPPSCCSLAYWADVFWAIVSVVYLFALSCCDPHPGKRTSNIRGVGDVFNRRDDGRGPPPGRPGGRGGGGGGGGPTRRFRPPPANRRPRMGGVDDVRSAST</sequence>
<evidence type="ECO:0000313" key="8">
    <source>
        <dbReference type="Proteomes" id="UP000322899"/>
    </source>
</evidence>
<dbReference type="EMBL" id="VLTO01000012">
    <property type="protein sequence ID" value="KAA0175671.1"/>
    <property type="molecule type" value="Genomic_DNA"/>
</dbReference>
<evidence type="ECO:0000313" key="10">
    <source>
        <dbReference type="Proteomes" id="UP000324907"/>
    </source>
</evidence>
<dbReference type="EMBL" id="HBET01011957">
    <property type="protein sequence ID" value="CAD8563871.1"/>
    <property type="molecule type" value="Transcribed_RNA"/>
</dbReference>
<evidence type="ECO:0000313" key="5">
    <source>
        <dbReference type="EMBL" id="KAA0153314.1"/>
    </source>
</evidence>
<dbReference type="InterPro" id="IPR024491">
    <property type="entry name" value="Se_SelK/SelG"/>
</dbReference>
<protein>
    <recommendedName>
        <fullName evidence="12">Selenoprotein K</fullName>
    </recommendedName>
</protein>
<feature type="transmembrane region" description="Helical" evidence="2">
    <location>
        <begin position="24"/>
        <end position="43"/>
    </location>
</feature>
<organism evidence="7 8">
    <name type="scientific">Cafeteria roenbergensis</name>
    <name type="common">Marine flagellate</name>
    <dbReference type="NCBI Taxonomy" id="33653"/>
    <lineage>
        <taxon>Eukaryota</taxon>
        <taxon>Sar</taxon>
        <taxon>Stramenopiles</taxon>
        <taxon>Bigyra</taxon>
        <taxon>Opalozoa</taxon>
        <taxon>Bicosoecida</taxon>
        <taxon>Cafeteriaceae</taxon>
        <taxon>Cafeteria</taxon>
    </lineage>
</organism>
<keyword evidence="2" id="KW-0472">Membrane</keyword>
<feature type="compositionally biased region" description="Basic and acidic residues" evidence="1">
    <location>
        <begin position="107"/>
        <end position="116"/>
    </location>
</feature>
<gene>
    <name evidence="3" type="ORF">CROE0942_LOCUS8248</name>
    <name evidence="7" type="ORF">FNF27_02752</name>
    <name evidence="6" type="ORF">FNF28_01406</name>
    <name evidence="5" type="ORF">FNF29_03127</name>
    <name evidence="4" type="ORF">FNF31_06983</name>
</gene>
<keyword evidence="9" id="KW-1185">Reference proteome</keyword>
<evidence type="ECO:0000313" key="7">
    <source>
        <dbReference type="EMBL" id="KAA0175671.1"/>
    </source>
</evidence>
<dbReference type="AlphaFoldDB" id="A0A5A8EIS5"/>
<keyword evidence="2" id="KW-1133">Transmembrane helix</keyword>
<name>A0A5A8EIS5_CAFRO</name>
<dbReference type="Pfam" id="PF10961">
    <property type="entry name" value="SelK_SelG"/>
    <property type="match status" value="1"/>
</dbReference>
<dbReference type="EMBL" id="VLTN01000016">
    <property type="protein sequence ID" value="KAA0153314.1"/>
    <property type="molecule type" value="Genomic_DNA"/>
</dbReference>
<evidence type="ECO:0000256" key="1">
    <source>
        <dbReference type="SAM" id="MobiDB-lite"/>
    </source>
</evidence>
<dbReference type="Proteomes" id="UP000324907">
    <property type="component" value="Unassembled WGS sequence"/>
</dbReference>
<feature type="compositionally biased region" description="Gly residues" evidence="1">
    <location>
        <begin position="78"/>
        <end position="90"/>
    </location>
</feature>
<dbReference type="Proteomes" id="UP000323011">
    <property type="component" value="Unassembled WGS sequence"/>
</dbReference>
<dbReference type="EMBL" id="VLTL01000013">
    <property type="protein sequence ID" value="KAA0170411.1"/>
    <property type="molecule type" value="Genomic_DNA"/>
</dbReference>
<keyword evidence="2" id="KW-0812">Transmembrane</keyword>
<evidence type="ECO:0008006" key="12">
    <source>
        <dbReference type="Google" id="ProtNLM"/>
    </source>
</evidence>
<reference evidence="8 9" key="1">
    <citation type="submission" date="2019-07" db="EMBL/GenBank/DDBJ databases">
        <title>Genomes of Cafeteria roenbergensis.</title>
        <authorList>
            <person name="Fischer M.G."/>
            <person name="Hackl T."/>
            <person name="Roman M."/>
        </authorList>
    </citation>
    <scope>NUCLEOTIDE SEQUENCE [LARGE SCALE GENOMIC DNA]</scope>
    <source>
        <strain evidence="5 9">BVI</strain>
        <strain evidence="4 11">Cflag</strain>
        <strain evidence="7 8">E4-10P</strain>
        <strain evidence="6 10">RCC970-E3</strain>
    </source>
</reference>